<keyword evidence="7" id="KW-1185">Reference proteome</keyword>
<proteinExistence type="predicted"/>
<keyword evidence="1" id="KW-0678">Repressor</keyword>
<dbReference type="InterPro" id="IPR050313">
    <property type="entry name" value="Carb_Metab_HTH_regulators"/>
</dbReference>
<protein>
    <submittedName>
        <fullName evidence="6">DeoR/GlpR family DNA-binding transcription regulator</fullName>
    </submittedName>
</protein>
<evidence type="ECO:0000259" key="5">
    <source>
        <dbReference type="PROSITE" id="PS51000"/>
    </source>
</evidence>
<dbReference type="Proteomes" id="UP001056201">
    <property type="component" value="Chromosome 1"/>
</dbReference>
<evidence type="ECO:0000256" key="3">
    <source>
        <dbReference type="ARBA" id="ARBA00023125"/>
    </source>
</evidence>
<dbReference type="GO" id="GO:0003677">
    <property type="term" value="F:DNA binding"/>
    <property type="evidence" value="ECO:0007669"/>
    <property type="project" value="UniProtKB-KW"/>
</dbReference>
<dbReference type="InterPro" id="IPR014036">
    <property type="entry name" value="DeoR-like_C"/>
</dbReference>
<evidence type="ECO:0000256" key="2">
    <source>
        <dbReference type="ARBA" id="ARBA00023015"/>
    </source>
</evidence>
<dbReference type="PROSITE" id="PS51000">
    <property type="entry name" value="HTH_DEOR_2"/>
    <property type="match status" value="1"/>
</dbReference>
<evidence type="ECO:0000313" key="7">
    <source>
        <dbReference type="Proteomes" id="UP001056201"/>
    </source>
</evidence>
<dbReference type="SMART" id="SM00420">
    <property type="entry name" value="HTH_DEOR"/>
    <property type="match status" value="1"/>
</dbReference>
<dbReference type="SUPFAM" id="SSF46785">
    <property type="entry name" value="Winged helix' DNA-binding domain"/>
    <property type="match status" value="1"/>
</dbReference>
<dbReference type="InterPro" id="IPR036388">
    <property type="entry name" value="WH-like_DNA-bd_sf"/>
</dbReference>
<dbReference type="PANTHER" id="PTHR30363:SF4">
    <property type="entry name" value="GLYCEROL-3-PHOSPHATE REGULON REPRESSOR"/>
    <property type="match status" value="1"/>
</dbReference>
<dbReference type="Gene3D" id="3.40.50.1360">
    <property type="match status" value="1"/>
</dbReference>
<dbReference type="InterPro" id="IPR001034">
    <property type="entry name" value="DeoR_HTH"/>
</dbReference>
<evidence type="ECO:0000256" key="4">
    <source>
        <dbReference type="ARBA" id="ARBA00023163"/>
    </source>
</evidence>
<dbReference type="RefSeq" id="WP_250195655.1">
    <property type="nucleotide sequence ID" value="NZ_CP097635.1"/>
</dbReference>
<dbReference type="SMART" id="SM01134">
    <property type="entry name" value="DeoRC"/>
    <property type="match status" value="1"/>
</dbReference>
<dbReference type="Pfam" id="PF00455">
    <property type="entry name" value="DeoRC"/>
    <property type="match status" value="1"/>
</dbReference>
<sequence>MTSKTTSLEVLQGGLLPAQRRQRIVEFLRSHGAVTLPQLEQALAVSQSTLRRDLDGLAADGVVERTHGGALLKQQGYSAFEPDAHAATELSPAEKRAIGMAAAAALEPHQSVIFDSGTTVLEAARAVVARNIPLTAVTNDLAIAQVLGAAPGIQVHVLGGQLRPGFTTVLGPSVIEGAAAISADVLLCGAHAVNAGMLSETSAEVAAVKRAFAQSARVRRLLVDASKFRAAALMRVLPLRTFDQVLTDDAISEADVEQVRTLGVDLLRVKP</sequence>
<name>A0ABY4S4Q2_AQUTE</name>
<dbReference type="SUPFAM" id="SSF100950">
    <property type="entry name" value="NagB/RpiA/CoA transferase-like"/>
    <property type="match status" value="1"/>
</dbReference>
<organism evidence="6 7">
    <name type="scientific">Aquincola tertiaricarbonis</name>
    <dbReference type="NCBI Taxonomy" id="391953"/>
    <lineage>
        <taxon>Bacteria</taxon>
        <taxon>Pseudomonadati</taxon>
        <taxon>Pseudomonadota</taxon>
        <taxon>Betaproteobacteria</taxon>
        <taxon>Burkholderiales</taxon>
        <taxon>Sphaerotilaceae</taxon>
        <taxon>Aquincola</taxon>
    </lineage>
</organism>
<dbReference type="InterPro" id="IPR037171">
    <property type="entry name" value="NagB/RpiA_transferase-like"/>
</dbReference>
<dbReference type="PRINTS" id="PR00037">
    <property type="entry name" value="HTHLACR"/>
</dbReference>
<reference evidence="6" key="1">
    <citation type="submission" date="2022-05" db="EMBL/GenBank/DDBJ databases">
        <title>An RpoN-dependent PEP-CTERM gene is involved in floc formation of an Aquincola tertiaricarbonis strain.</title>
        <authorList>
            <person name="Qiu D."/>
            <person name="Xia M."/>
        </authorList>
    </citation>
    <scope>NUCLEOTIDE SEQUENCE</scope>
    <source>
        <strain evidence="6">RN12</strain>
    </source>
</reference>
<evidence type="ECO:0000313" key="6">
    <source>
        <dbReference type="EMBL" id="URI07419.1"/>
    </source>
</evidence>
<keyword evidence="2" id="KW-0805">Transcription regulation</keyword>
<dbReference type="Gene3D" id="1.10.10.10">
    <property type="entry name" value="Winged helix-like DNA-binding domain superfamily/Winged helix DNA-binding domain"/>
    <property type="match status" value="1"/>
</dbReference>
<dbReference type="PANTHER" id="PTHR30363">
    <property type="entry name" value="HTH-TYPE TRANSCRIPTIONAL REGULATOR SRLR-RELATED"/>
    <property type="match status" value="1"/>
</dbReference>
<feature type="domain" description="HTH deoR-type" evidence="5">
    <location>
        <begin position="17"/>
        <end position="72"/>
    </location>
</feature>
<accession>A0ABY4S4Q2</accession>
<dbReference type="InterPro" id="IPR036390">
    <property type="entry name" value="WH_DNA-bd_sf"/>
</dbReference>
<dbReference type="Pfam" id="PF08220">
    <property type="entry name" value="HTH_DeoR"/>
    <property type="match status" value="1"/>
</dbReference>
<keyword evidence="3 6" id="KW-0238">DNA-binding</keyword>
<evidence type="ECO:0000256" key="1">
    <source>
        <dbReference type="ARBA" id="ARBA00022491"/>
    </source>
</evidence>
<keyword evidence="4" id="KW-0804">Transcription</keyword>
<dbReference type="PROSITE" id="PS00894">
    <property type="entry name" value="HTH_DEOR_1"/>
    <property type="match status" value="1"/>
</dbReference>
<dbReference type="InterPro" id="IPR018356">
    <property type="entry name" value="Tscrpt_reg_HTH_DeoR_CS"/>
</dbReference>
<gene>
    <name evidence="6" type="ORF">MW290_02015</name>
</gene>
<dbReference type="EMBL" id="CP097635">
    <property type="protein sequence ID" value="URI07419.1"/>
    <property type="molecule type" value="Genomic_DNA"/>
</dbReference>